<dbReference type="InterPro" id="IPR044094">
    <property type="entry name" value="AtsA-like_MBL-fold"/>
</dbReference>
<dbReference type="OrthoDB" id="9803916at2"/>
<dbReference type="SMART" id="SM00849">
    <property type="entry name" value="Lactamase_B"/>
    <property type="match status" value="1"/>
</dbReference>
<dbReference type="InterPro" id="IPR036866">
    <property type="entry name" value="RibonucZ/Hydroxyglut_hydro"/>
</dbReference>
<evidence type="ECO:0000313" key="5">
    <source>
        <dbReference type="Proteomes" id="UP000185598"/>
    </source>
</evidence>
<evidence type="ECO:0000313" key="6">
    <source>
        <dbReference type="Proteomes" id="UP000544107"/>
    </source>
</evidence>
<dbReference type="GO" id="GO:0042781">
    <property type="term" value="F:3'-tRNA processing endoribonuclease activity"/>
    <property type="evidence" value="ECO:0007669"/>
    <property type="project" value="TreeGrafter"/>
</dbReference>
<dbReference type="SUPFAM" id="SSF56281">
    <property type="entry name" value="Metallo-hydrolase/oxidoreductase"/>
    <property type="match status" value="1"/>
</dbReference>
<dbReference type="CDD" id="cd07719">
    <property type="entry name" value="arylsulfatase_AtsA-like_MBL-fold"/>
    <property type="match status" value="1"/>
</dbReference>
<dbReference type="Pfam" id="PF23023">
    <property type="entry name" value="Anti-Pycsar_Apyc1"/>
    <property type="match status" value="1"/>
</dbReference>
<evidence type="ECO:0000313" key="4">
    <source>
        <dbReference type="EMBL" id="OLP52035.1"/>
    </source>
</evidence>
<reference evidence="4 5" key="1">
    <citation type="submission" date="2016-09" db="EMBL/GenBank/DDBJ databases">
        <title>Rhizobium oryziradicis sp. nov., isolated from the root of rice.</title>
        <authorList>
            <person name="Zhao J."/>
            <person name="Zhang X."/>
        </authorList>
    </citation>
    <scope>NUCLEOTIDE SEQUENCE [LARGE SCALE GENOMIC DNA]</scope>
    <source>
        <strain evidence="4 5">14971</strain>
    </source>
</reference>
<protein>
    <submittedName>
        <fullName evidence="4">Hydrolase</fullName>
    </submittedName>
    <submittedName>
        <fullName evidence="3">Ribonuclease BN (tRNA processing enzyme)</fullName>
    </submittedName>
</protein>
<reference evidence="3 6" key="2">
    <citation type="submission" date="2020-08" db="EMBL/GenBank/DDBJ databases">
        <title>Genomic Encyclopedia of Type Strains, Phase IV (KMG-IV): sequencing the most valuable type-strain genomes for metagenomic binning, comparative biology and taxonomic classification.</title>
        <authorList>
            <person name="Goeker M."/>
        </authorList>
    </citation>
    <scope>NUCLEOTIDE SEQUENCE [LARGE SCALE GENOMIC DNA]</scope>
    <source>
        <strain evidence="3 6">DSM 100021</strain>
    </source>
</reference>
<dbReference type="RefSeq" id="WP_075612801.1">
    <property type="nucleotide sequence ID" value="NZ_JACIED010000008.1"/>
</dbReference>
<dbReference type="EMBL" id="JACIED010000008">
    <property type="protein sequence ID" value="MBB4010381.1"/>
    <property type="molecule type" value="Genomic_DNA"/>
</dbReference>
<gene>
    <name evidence="4" type="ORF">BJF91_09825</name>
    <name evidence="3" type="ORF">GGQ71_004682</name>
</gene>
<name>A0A1Q9AB20_9HYPH</name>
<organism evidence="4 5">
    <name type="scientific">Allorhizobium taibaishanense</name>
    <dbReference type="NCBI Taxonomy" id="887144"/>
    <lineage>
        <taxon>Bacteria</taxon>
        <taxon>Pseudomonadati</taxon>
        <taxon>Pseudomonadota</taxon>
        <taxon>Alphaproteobacteria</taxon>
        <taxon>Hyphomicrobiales</taxon>
        <taxon>Rhizobiaceae</taxon>
        <taxon>Rhizobium/Agrobacterium group</taxon>
        <taxon>Allorhizobium</taxon>
    </lineage>
</organism>
<keyword evidence="5" id="KW-1185">Reference proteome</keyword>
<dbReference type="Proteomes" id="UP000185598">
    <property type="component" value="Unassembled WGS sequence"/>
</dbReference>
<dbReference type="EMBL" id="MKIN01000017">
    <property type="protein sequence ID" value="OLP52035.1"/>
    <property type="molecule type" value="Genomic_DNA"/>
</dbReference>
<dbReference type="Gene3D" id="3.60.15.10">
    <property type="entry name" value="Ribonuclease Z/Hydroxyacylglutathione hydrolase-like"/>
    <property type="match status" value="1"/>
</dbReference>
<dbReference type="STRING" id="887144.BJF91_09825"/>
<feature type="domain" description="Metallo-beta-lactamase" evidence="2">
    <location>
        <begin position="22"/>
        <end position="224"/>
    </location>
</feature>
<sequence length="283" mass="30319">MDDRLVILGSKGGPAIRPGGPNPTSMLLTLGGRHIVIDCGLGVTRGLVETGLSLKDLDLVFITHLHSDHVLELGPLLHTAWTTGLSKPVTVYGPEGTALLWHNFLVSLDFDIRTRIADEGRPDLAGLVIVREYGEGPVLEEGTMIVSALRVDHPPVTDCFALKFVQAGKTVVLSSDTAYFPPLSDFAAGADLLVHEAMLPEGVESIIRRTGNGARLREHLYASHTLAADAGRLATQARVKKLVLNHLIPADDPAFTEADWRQALASVWSGPLVVAQDGLAIPF</sequence>
<comment type="caution">
    <text evidence="4">The sequence shown here is derived from an EMBL/GenBank/DDBJ whole genome shotgun (WGS) entry which is preliminary data.</text>
</comment>
<dbReference type="PANTHER" id="PTHR46018">
    <property type="entry name" value="ZINC PHOSPHODIESTERASE ELAC PROTEIN 1"/>
    <property type="match status" value="1"/>
</dbReference>
<accession>A0A1Q9AB20</accession>
<dbReference type="PANTHER" id="PTHR46018:SF2">
    <property type="entry name" value="ZINC PHOSPHODIESTERASE ELAC PROTEIN 1"/>
    <property type="match status" value="1"/>
</dbReference>
<keyword evidence="1 4" id="KW-0378">Hydrolase</keyword>
<dbReference type="AlphaFoldDB" id="A0A1Q9AB20"/>
<dbReference type="Proteomes" id="UP000544107">
    <property type="component" value="Unassembled WGS sequence"/>
</dbReference>
<evidence type="ECO:0000259" key="2">
    <source>
        <dbReference type="SMART" id="SM00849"/>
    </source>
</evidence>
<evidence type="ECO:0000256" key="1">
    <source>
        <dbReference type="ARBA" id="ARBA00022801"/>
    </source>
</evidence>
<dbReference type="InterPro" id="IPR001279">
    <property type="entry name" value="Metallo-B-lactamas"/>
</dbReference>
<evidence type="ECO:0000313" key="3">
    <source>
        <dbReference type="EMBL" id="MBB4010381.1"/>
    </source>
</evidence>
<proteinExistence type="predicted"/>